<keyword evidence="2" id="KW-1185">Reference proteome</keyword>
<gene>
    <name evidence="1" type="ORF">CTRU02_205821</name>
</gene>
<proteinExistence type="predicted"/>
<dbReference type="EMBL" id="VUJX02000003">
    <property type="protein sequence ID" value="KAL0939211.1"/>
    <property type="molecule type" value="Genomic_DNA"/>
</dbReference>
<protein>
    <submittedName>
        <fullName evidence="1">UcrQ family protein</fullName>
    </submittedName>
</protein>
<evidence type="ECO:0000313" key="1">
    <source>
        <dbReference type="EMBL" id="KAL0939211.1"/>
    </source>
</evidence>
<evidence type="ECO:0000313" key="2">
    <source>
        <dbReference type="Proteomes" id="UP000805649"/>
    </source>
</evidence>
<reference evidence="1 2" key="1">
    <citation type="journal article" date="2020" name="Phytopathology">
        <title>Genome Sequence Resources of Colletotrichum truncatum, C. plurivorum, C. musicola, and C. sojae: Four Species Pathogenic to Soybean (Glycine max).</title>
        <authorList>
            <person name="Rogerio F."/>
            <person name="Boufleur T.R."/>
            <person name="Ciampi-Guillardi M."/>
            <person name="Sukno S.A."/>
            <person name="Thon M.R."/>
            <person name="Massola Junior N.S."/>
            <person name="Baroncelli R."/>
        </authorList>
    </citation>
    <scope>NUCLEOTIDE SEQUENCE [LARGE SCALE GENOMIC DNA]</scope>
    <source>
        <strain evidence="1 2">CMES1059</strain>
    </source>
</reference>
<comment type="caution">
    <text evidence="1">The sequence shown here is derived from an EMBL/GenBank/DDBJ whole genome shotgun (WGS) entry which is preliminary data.</text>
</comment>
<organism evidence="1 2">
    <name type="scientific">Colletotrichum truncatum</name>
    <name type="common">Anthracnose fungus</name>
    <name type="synonym">Colletotrichum capsici</name>
    <dbReference type="NCBI Taxonomy" id="5467"/>
    <lineage>
        <taxon>Eukaryota</taxon>
        <taxon>Fungi</taxon>
        <taxon>Dikarya</taxon>
        <taxon>Ascomycota</taxon>
        <taxon>Pezizomycotina</taxon>
        <taxon>Sordariomycetes</taxon>
        <taxon>Hypocreomycetidae</taxon>
        <taxon>Glomerellales</taxon>
        <taxon>Glomerellaceae</taxon>
        <taxon>Colletotrichum</taxon>
        <taxon>Colletotrichum truncatum species complex</taxon>
    </lineage>
</organism>
<name>A0ACC3Z536_COLTU</name>
<accession>A0ACC3Z536</accession>
<dbReference type="Proteomes" id="UP000805649">
    <property type="component" value="Unassembled WGS sequence"/>
</dbReference>
<sequence length="88" mass="9886">MRPTQSLQSGPHVPVGRYGVVLKAESQPGGQKQRGIITYGIAPNRLNPLAGAAHNAIFNVWRRFASQVWYFAPPMVAGWYVMYWADER</sequence>